<comment type="subunit">
    <text evidence="11">Forms a cyclic heterotetrameric complex composed of two molecules of XerC and two molecules of XerD.</text>
</comment>
<dbReference type="InterPro" id="IPR004107">
    <property type="entry name" value="Integrase_SAM-like_N"/>
</dbReference>
<feature type="domain" description="Tyr recombinase" evidence="12">
    <location>
        <begin position="118"/>
        <end position="304"/>
    </location>
</feature>
<comment type="subcellular location">
    <subcellularLocation>
        <location evidence="1 11">Cytoplasm</location>
    </subcellularLocation>
</comment>
<organism evidence="14 15">
    <name type="scientific">Fodinicurvata halophila</name>
    <dbReference type="NCBI Taxonomy" id="1419723"/>
    <lineage>
        <taxon>Bacteria</taxon>
        <taxon>Pseudomonadati</taxon>
        <taxon>Pseudomonadota</taxon>
        <taxon>Alphaproteobacteria</taxon>
        <taxon>Rhodospirillales</taxon>
        <taxon>Rhodovibrionaceae</taxon>
        <taxon>Fodinicurvata</taxon>
    </lineage>
</organism>
<feature type="active site" description="O-(3'-phospho-DNA)-tyrosine intermediate" evidence="11">
    <location>
        <position position="291"/>
    </location>
</feature>
<evidence type="ECO:0000256" key="11">
    <source>
        <dbReference type="HAMAP-Rule" id="MF_01807"/>
    </source>
</evidence>
<comment type="caution">
    <text evidence="14">The sequence shown here is derived from an EMBL/GenBank/DDBJ whole genome shotgun (WGS) entry which is preliminary data.</text>
</comment>
<dbReference type="RefSeq" id="WP_382420858.1">
    <property type="nucleotide sequence ID" value="NZ_JBHSCW010000001.1"/>
</dbReference>
<keyword evidence="6 11" id="KW-0159">Chromosome partition</keyword>
<feature type="active site" evidence="11">
    <location>
        <position position="256"/>
    </location>
</feature>
<keyword evidence="9 11" id="KW-0233">DNA recombination</keyword>
<feature type="active site" evidence="11">
    <location>
        <position position="183"/>
    </location>
</feature>
<evidence type="ECO:0000313" key="15">
    <source>
        <dbReference type="Proteomes" id="UP001595799"/>
    </source>
</evidence>
<feature type="domain" description="Core-binding (CB)" evidence="13">
    <location>
        <begin position="12"/>
        <end position="97"/>
    </location>
</feature>
<dbReference type="HAMAP" id="MF_01808">
    <property type="entry name" value="Recomb_XerC_XerD"/>
    <property type="match status" value="1"/>
</dbReference>
<keyword evidence="5 11" id="KW-0132">Cell division</keyword>
<dbReference type="NCBIfam" id="NF001399">
    <property type="entry name" value="PRK00283.1"/>
    <property type="match status" value="1"/>
</dbReference>
<dbReference type="SUPFAM" id="SSF56349">
    <property type="entry name" value="DNA breaking-rejoining enzymes"/>
    <property type="match status" value="1"/>
</dbReference>
<dbReference type="Proteomes" id="UP001595799">
    <property type="component" value="Unassembled WGS sequence"/>
</dbReference>
<evidence type="ECO:0000259" key="13">
    <source>
        <dbReference type="PROSITE" id="PS51900"/>
    </source>
</evidence>
<dbReference type="InterPro" id="IPR023009">
    <property type="entry name" value="Tyrosine_recombinase_XerC/XerD"/>
</dbReference>
<feature type="active site" evidence="11">
    <location>
        <position position="159"/>
    </location>
</feature>
<gene>
    <name evidence="11 14" type="primary">xerD</name>
    <name evidence="14" type="ORF">ACFOW6_03075</name>
</gene>
<accession>A0ABV8UI55</accession>
<keyword evidence="4 11" id="KW-0963">Cytoplasm</keyword>
<feature type="active site" evidence="11">
    <location>
        <position position="259"/>
    </location>
</feature>
<evidence type="ECO:0000256" key="3">
    <source>
        <dbReference type="ARBA" id="ARBA00015810"/>
    </source>
</evidence>
<keyword evidence="8 11" id="KW-0238">DNA-binding</keyword>
<dbReference type="InterPro" id="IPR011010">
    <property type="entry name" value="DNA_brk_join_enz"/>
</dbReference>
<dbReference type="InterPro" id="IPR010998">
    <property type="entry name" value="Integrase_recombinase_N"/>
</dbReference>
<name>A0ABV8UI55_9PROT</name>
<dbReference type="InterPro" id="IPR013762">
    <property type="entry name" value="Integrase-like_cat_sf"/>
</dbReference>
<keyword evidence="10 11" id="KW-0131">Cell cycle</keyword>
<dbReference type="NCBIfam" id="TIGR02225">
    <property type="entry name" value="recomb_XerD"/>
    <property type="match status" value="1"/>
</dbReference>
<evidence type="ECO:0000256" key="5">
    <source>
        <dbReference type="ARBA" id="ARBA00022618"/>
    </source>
</evidence>
<evidence type="ECO:0000256" key="7">
    <source>
        <dbReference type="ARBA" id="ARBA00022908"/>
    </source>
</evidence>
<dbReference type="PANTHER" id="PTHR30349">
    <property type="entry name" value="PHAGE INTEGRASE-RELATED"/>
    <property type="match status" value="1"/>
</dbReference>
<keyword evidence="7 11" id="KW-0229">DNA integration</keyword>
<proteinExistence type="inferred from homology"/>
<dbReference type="PROSITE" id="PS51900">
    <property type="entry name" value="CB"/>
    <property type="match status" value="1"/>
</dbReference>
<dbReference type="Gene3D" id="1.10.443.10">
    <property type="entry name" value="Intergrase catalytic core"/>
    <property type="match status" value="1"/>
</dbReference>
<evidence type="ECO:0000256" key="6">
    <source>
        <dbReference type="ARBA" id="ARBA00022829"/>
    </source>
</evidence>
<evidence type="ECO:0000256" key="10">
    <source>
        <dbReference type="ARBA" id="ARBA00023306"/>
    </source>
</evidence>
<dbReference type="EMBL" id="JBHSCW010000001">
    <property type="protein sequence ID" value="MFC4350523.1"/>
    <property type="molecule type" value="Genomic_DNA"/>
</dbReference>
<keyword evidence="15" id="KW-1185">Reference proteome</keyword>
<dbReference type="Pfam" id="PF00589">
    <property type="entry name" value="Phage_integrase"/>
    <property type="match status" value="1"/>
</dbReference>
<reference evidence="15" key="1">
    <citation type="journal article" date="2019" name="Int. J. Syst. Evol. Microbiol.">
        <title>The Global Catalogue of Microorganisms (GCM) 10K type strain sequencing project: providing services to taxonomists for standard genome sequencing and annotation.</title>
        <authorList>
            <consortium name="The Broad Institute Genomics Platform"/>
            <consortium name="The Broad Institute Genome Sequencing Center for Infectious Disease"/>
            <person name="Wu L."/>
            <person name="Ma J."/>
        </authorList>
    </citation>
    <scope>NUCLEOTIDE SEQUENCE [LARGE SCALE GENOMIC DNA]</scope>
    <source>
        <strain evidence="15">CECT 8472</strain>
    </source>
</reference>
<dbReference type="InterPro" id="IPR002104">
    <property type="entry name" value="Integrase_catalytic"/>
</dbReference>
<evidence type="ECO:0000256" key="2">
    <source>
        <dbReference type="ARBA" id="ARBA00010450"/>
    </source>
</evidence>
<sequence length="320" mass="35375">MARRPGRKAAAVSLAPSHEAFLEMLVAERGASLNTLDAYRRDLCDLDAFLNGRGVRLPEAAAEDLRAYLSQLAEAGMAPRTTARRLSSLRQYYHFLFTEGHRGDDPALKLESPRQGRSLPKVLEEQEVERLLAAAQEGKTPEGLRLNLLLELLYATGLRISELISLPYAAVARDPQVLIVRGKGGRERMVPLNESAGEALSAYKAVRGHFLRRPGQDRWLFPSRSANGHLTRHRVGQLLKELAVKAGISPSKVSPHVLRHAFASHLLAHGADLRSVQQMLGHADISTTQIYTHVLDERLRSLVRSHHPLARAFKGEGQDG</sequence>
<dbReference type="HAMAP" id="MF_01807">
    <property type="entry name" value="Recomb_XerD"/>
    <property type="match status" value="1"/>
</dbReference>
<dbReference type="PROSITE" id="PS51898">
    <property type="entry name" value="TYR_RECOMBINASE"/>
    <property type="match status" value="1"/>
</dbReference>
<evidence type="ECO:0000256" key="1">
    <source>
        <dbReference type="ARBA" id="ARBA00004496"/>
    </source>
</evidence>
<dbReference type="Gene3D" id="1.10.150.130">
    <property type="match status" value="1"/>
</dbReference>
<dbReference type="InterPro" id="IPR011932">
    <property type="entry name" value="Recomb_XerD"/>
</dbReference>
<protein>
    <recommendedName>
        <fullName evidence="3 11">Tyrosine recombinase XerD</fullName>
    </recommendedName>
</protein>
<comment type="function">
    <text evidence="11">Site-specific tyrosine recombinase, which acts by catalyzing the cutting and rejoining of the recombining DNA molecules. The XerC-XerD complex is essential to convert dimers of the bacterial chromosome into monomers to permit their segregation at cell division. It also contributes to the segregational stability of plasmids.</text>
</comment>
<dbReference type="Pfam" id="PF02899">
    <property type="entry name" value="Phage_int_SAM_1"/>
    <property type="match status" value="1"/>
</dbReference>
<dbReference type="InterPro" id="IPR050090">
    <property type="entry name" value="Tyrosine_recombinase_XerCD"/>
</dbReference>
<evidence type="ECO:0000256" key="4">
    <source>
        <dbReference type="ARBA" id="ARBA00022490"/>
    </source>
</evidence>
<evidence type="ECO:0000256" key="8">
    <source>
        <dbReference type="ARBA" id="ARBA00023125"/>
    </source>
</evidence>
<evidence type="ECO:0000256" key="9">
    <source>
        <dbReference type="ARBA" id="ARBA00023172"/>
    </source>
</evidence>
<evidence type="ECO:0000259" key="12">
    <source>
        <dbReference type="PROSITE" id="PS51898"/>
    </source>
</evidence>
<dbReference type="PANTHER" id="PTHR30349:SF90">
    <property type="entry name" value="TYROSINE RECOMBINASE XERD"/>
    <property type="match status" value="1"/>
</dbReference>
<dbReference type="InterPro" id="IPR044068">
    <property type="entry name" value="CB"/>
</dbReference>
<feature type="active site" evidence="11">
    <location>
        <position position="282"/>
    </location>
</feature>
<comment type="similarity">
    <text evidence="2 11">Belongs to the 'phage' integrase family. XerD subfamily.</text>
</comment>
<evidence type="ECO:0000313" key="14">
    <source>
        <dbReference type="EMBL" id="MFC4350523.1"/>
    </source>
</evidence>